<dbReference type="EMBL" id="PKPP01000615">
    <property type="protein sequence ID" value="PWA90613.1"/>
    <property type="molecule type" value="Genomic_DNA"/>
</dbReference>
<name>A0A2U1PY39_ARTAN</name>
<comment type="caution">
    <text evidence="1">The sequence shown here is derived from an EMBL/GenBank/DDBJ whole genome shotgun (WGS) entry which is preliminary data.</text>
</comment>
<accession>A0A2U1PY39</accession>
<organism evidence="1 2">
    <name type="scientific">Artemisia annua</name>
    <name type="common">Sweet wormwood</name>
    <dbReference type="NCBI Taxonomy" id="35608"/>
    <lineage>
        <taxon>Eukaryota</taxon>
        <taxon>Viridiplantae</taxon>
        <taxon>Streptophyta</taxon>
        <taxon>Embryophyta</taxon>
        <taxon>Tracheophyta</taxon>
        <taxon>Spermatophyta</taxon>
        <taxon>Magnoliopsida</taxon>
        <taxon>eudicotyledons</taxon>
        <taxon>Gunneridae</taxon>
        <taxon>Pentapetalae</taxon>
        <taxon>asterids</taxon>
        <taxon>campanulids</taxon>
        <taxon>Asterales</taxon>
        <taxon>Asteraceae</taxon>
        <taxon>Asteroideae</taxon>
        <taxon>Anthemideae</taxon>
        <taxon>Artemisiinae</taxon>
        <taxon>Artemisia</taxon>
    </lineage>
</organism>
<gene>
    <name evidence="1" type="ORF">CTI12_AA099330</name>
</gene>
<dbReference type="Proteomes" id="UP000245207">
    <property type="component" value="Unassembled WGS sequence"/>
</dbReference>
<evidence type="ECO:0000313" key="1">
    <source>
        <dbReference type="EMBL" id="PWA90613.1"/>
    </source>
</evidence>
<reference evidence="1 2" key="1">
    <citation type="journal article" date="2018" name="Mol. Plant">
        <title>The genome of Artemisia annua provides insight into the evolution of Asteraceae family and artemisinin biosynthesis.</title>
        <authorList>
            <person name="Shen Q."/>
            <person name="Zhang L."/>
            <person name="Liao Z."/>
            <person name="Wang S."/>
            <person name="Yan T."/>
            <person name="Shi P."/>
            <person name="Liu M."/>
            <person name="Fu X."/>
            <person name="Pan Q."/>
            <person name="Wang Y."/>
            <person name="Lv Z."/>
            <person name="Lu X."/>
            <person name="Zhang F."/>
            <person name="Jiang W."/>
            <person name="Ma Y."/>
            <person name="Chen M."/>
            <person name="Hao X."/>
            <person name="Li L."/>
            <person name="Tang Y."/>
            <person name="Lv G."/>
            <person name="Zhou Y."/>
            <person name="Sun X."/>
            <person name="Brodelius P.E."/>
            <person name="Rose J.K.C."/>
            <person name="Tang K."/>
        </authorList>
    </citation>
    <scope>NUCLEOTIDE SEQUENCE [LARGE SCALE GENOMIC DNA]</scope>
    <source>
        <strain evidence="2">cv. Huhao1</strain>
        <tissue evidence="1">Leaf</tissue>
    </source>
</reference>
<evidence type="ECO:0000313" key="2">
    <source>
        <dbReference type="Proteomes" id="UP000245207"/>
    </source>
</evidence>
<dbReference type="AlphaFoldDB" id="A0A2U1PY39"/>
<dbReference type="OrthoDB" id="1898716at2759"/>
<keyword evidence="2" id="KW-1185">Reference proteome</keyword>
<proteinExistence type="predicted"/>
<protein>
    <submittedName>
        <fullName evidence="1">Transcription factor, K-box</fullName>
    </submittedName>
</protein>
<sequence length="244" mass="28665">MTWKAIKELVINLTWFVNQQIFWEIQIIGRRHIGLRSHQRDLKSEVIRESDTGGRRYLQVLFKVDLNQRFKGLRLSSYCKSLGFIKLVTVLTVTSLLQKVIEGMAEILTHYQTFKKMEESTRTMVQERLAPEYRDMFTANELTEMIQRHLEENNIKQLDITGLDQLVQQLNSFLQQVKIRKMELKMGVVKALQDQACLQSTMFEQEMELKKERKYMMDEIMAAGMDGINNDSDAAEPQPLQITW</sequence>